<keyword evidence="1" id="KW-1185">Reference proteome</keyword>
<protein>
    <submittedName>
        <fullName evidence="2">Uncharacterized protein</fullName>
    </submittedName>
</protein>
<sequence>MHLICSFQISIYKGQPSGCYLFLSVCILGCHYKPFAERRANSTERTRFAFNDNLFPQQGSRMSNRSEPVLRVRARRMPSADRQMRPNSAYERVPSKLAMSRYYQAPLHRRKIPEVPASLAEILPEVLLPKLPQKMTIANTIMQSSTISENEETSRERINMFKDSVLSEIITRGVFTDRFLFLLTSSRFSNKTSNWVDNLRIFNNFTISFLIIMQI</sequence>
<proteinExistence type="predicted"/>
<name>A0A0M3HXJ3_ASCLU</name>
<organism evidence="1 2">
    <name type="scientific">Ascaris lumbricoides</name>
    <name type="common">Giant roundworm</name>
    <dbReference type="NCBI Taxonomy" id="6252"/>
    <lineage>
        <taxon>Eukaryota</taxon>
        <taxon>Metazoa</taxon>
        <taxon>Ecdysozoa</taxon>
        <taxon>Nematoda</taxon>
        <taxon>Chromadorea</taxon>
        <taxon>Rhabditida</taxon>
        <taxon>Spirurina</taxon>
        <taxon>Ascaridomorpha</taxon>
        <taxon>Ascaridoidea</taxon>
        <taxon>Ascarididae</taxon>
        <taxon>Ascaris</taxon>
    </lineage>
</organism>
<accession>A0A0M3HXJ3</accession>
<evidence type="ECO:0000313" key="1">
    <source>
        <dbReference type="Proteomes" id="UP000036681"/>
    </source>
</evidence>
<evidence type="ECO:0000313" key="2">
    <source>
        <dbReference type="WBParaSite" id="ALUE_0000805501-mRNA-1"/>
    </source>
</evidence>
<dbReference type="Proteomes" id="UP000036681">
    <property type="component" value="Unplaced"/>
</dbReference>
<reference evidence="2" key="1">
    <citation type="submission" date="2017-02" db="UniProtKB">
        <authorList>
            <consortium name="WormBaseParasite"/>
        </authorList>
    </citation>
    <scope>IDENTIFICATION</scope>
</reference>
<dbReference type="AlphaFoldDB" id="A0A0M3HXJ3"/>
<dbReference type="WBParaSite" id="ALUE_0000805501-mRNA-1">
    <property type="protein sequence ID" value="ALUE_0000805501-mRNA-1"/>
    <property type="gene ID" value="ALUE_0000805501"/>
</dbReference>